<dbReference type="InterPro" id="IPR000070">
    <property type="entry name" value="Pectinesterase_cat"/>
</dbReference>
<evidence type="ECO:0000256" key="7">
    <source>
        <dbReference type="ARBA" id="ARBA00023085"/>
    </source>
</evidence>
<evidence type="ECO:0000256" key="6">
    <source>
        <dbReference type="ARBA" id="ARBA00022801"/>
    </source>
</evidence>
<feature type="domain" description="Pectinesterase inhibitor" evidence="10">
    <location>
        <begin position="39"/>
        <end position="124"/>
    </location>
</feature>
<evidence type="ECO:0000256" key="8">
    <source>
        <dbReference type="SAM" id="SignalP"/>
    </source>
</evidence>
<dbReference type="Pfam" id="PF01095">
    <property type="entry name" value="Pectinesterase"/>
    <property type="match status" value="1"/>
</dbReference>
<dbReference type="SUPFAM" id="SSF101148">
    <property type="entry name" value="Plant invertase/pectin methylesterase inhibitor"/>
    <property type="match status" value="1"/>
</dbReference>
<comment type="subcellular location">
    <subcellularLocation>
        <location evidence="1">Secreted</location>
        <location evidence="1">Cell wall</location>
    </subcellularLocation>
</comment>
<evidence type="ECO:0000256" key="3">
    <source>
        <dbReference type="ARBA" id="ARBA00006027"/>
    </source>
</evidence>
<evidence type="ECO:0000259" key="10">
    <source>
        <dbReference type="Pfam" id="PF04043"/>
    </source>
</evidence>
<comment type="pathway">
    <text evidence="2">Glycan metabolism; pectin degradation; 2-dehydro-3-deoxy-D-gluconate from pectin: step 1/5.</text>
</comment>
<evidence type="ECO:0000256" key="2">
    <source>
        <dbReference type="ARBA" id="ARBA00005184"/>
    </source>
</evidence>
<dbReference type="InterPro" id="IPR011050">
    <property type="entry name" value="Pectin_lyase_fold/virulence"/>
</dbReference>
<keyword evidence="12" id="KW-1185">Reference proteome</keyword>
<dbReference type="Pfam" id="PF04043">
    <property type="entry name" value="PMEI"/>
    <property type="match status" value="1"/>
</dbReference>
<dbReference type="EMBL" id="CAMGYJ010000002">
    <property type="protein sequence ID" value="CAI0383286.1"/>
    <property type="molecule type" value="Genomic_DNA"/>
</dbReference>
<dbReference type="AlphaFoldDB" id="A0AAV0HD70"/>
<dbReference type="Gene3D" id="1.20.140.40">
    <property type="entry name" value="Invertase/pectin methylesterase inhibitor family protein"/>
    <property type="match status" value="1"/>
</dbReference>
<dbReference type="GO" id="GO:0030599">
    <property type="term" value="F:pectinesterase activity"/>
    <property type="evidence" value="ECO:0007669"/>
    <property type="project" value="InterPro"/>
</dbReference>
<dbReference type="GO" id="GO:0004857">
    <property type="term" value="F:enzyme inhibitor activity"/>
    <property type="evidence" value="ECO:0007669"/>
    <property type="project" value="InterPro"/>
</dbReference>
<evidence type="ECO:0008006" key="13">
    <source>
        <dbReference type="Google" id="ProtNLM"/>
    </source>
</evidence>
<feature type="chain" id="PRO_5043953547" description="Pectinesterase" evidence="8">
    <location>
        <begin position="27"/>
        <end position="270"/>
    </location>
</feature>
<organism evidence="11 12">
    <name type="scientific">Linum tenue</name>
    <dbReference type="NCBI Taxonomy" id="586396"/>
    <lineage>
        <taxon>Eukaryota</taxon>
        <taxon>Viridiplantae</taxon>
        <taxon>Streptophyta</taxon>
        <taxon>Embryophyta</taxon>
        <taxon>Tracheophyta</taxon>
        <taxon>Spermatophyta</taxon>
        <taxon>Magnoliopsida</taxon>
        <taxon>eudicotyledons</taxon>
        <taxon>Gunneridae</taxon>
        <taxon>Pentapetalae</taxon>
        <taxon>rosids</taxon>
        <taxon>fabids</taxon>
        <taxon>Malpighiales</taxon>
        <taxon>Linaceae</taxon>
        <taxon>Linum</taxon>
    </lineage>
</organism>
<evidence type="ECO:0000256" key="4">
    <source>
        <dbReference type="ARBA" id="ARBA00007786"/>
    </source>
</evidence>
<dbReference type="InterPro" id="IPR012334">
    <property type="entry name" value="Pectin_lyas_fold"/>
</dbReference>
<dbReference type="SUPFAM" id="SSF51126">
    <property type="entry name" value="Pectin lyase-like"/>
    <property type="match status" value="1"/>
</dbReference>
<feature type="domain" description="Pectinesterase catalytic" evidence="9">
    <location>
        <begin position="180"/>
        <end position="266"/>
    </location>
</feature>
<evidence type="ECO:0000256" key="5">
    <source>
        <dbReference type="ARBA" id="ARBA00022512"/>
    </source>
</evidence>
<name>A0AAV0HD70_9ROSI</name>
<proteinExistence type="inferred from homology"/>
<keyword evidence="7" id="KW-0063">Aspartyl esterase</keyword>
<comment type="similarity">
    <text evidence="3">In the N-terminal section; belongs to the PMEI family.</text>
</comment>
<accession>A0AAV0HD70</accession>
<evidence type="ECO:0000256" key="1">
    <source>
        <dbReference type="ARBA" id="ARBA00004191"/>
    </source>
</evidence>
<dbReference type="GO" id="GO:0042545">
    <property type="term" value="P:cell wall modification"/>
    <property type="evidence" value="ECO:0007669"/>
    <property type="project" value="InterPro"/>
</dbReference>
<dbReference type="InterPro" id="IPR035513">
    <property type="entry name" value="Invertase/methylesterase_inhib"/>
</dbReference>
<evidence type="ECO:0000313" key="12">
    <source>
        <dbReference type="Proteomes" id="UP001154282"/>
    </source>
</evidence>
<protein>
    <recommendedName>
        <fullName evidence="13">Pectinesterase</fullName>
    </recommendedName>
</protein>
<keyword evidence="6" id="KW-0378">Hydrolase</keyword>
<gene>
    <name evidence="11" type="ORF">LITE_LOCUS3937</name>
</gene>
<keyword evidence="8" id="KW-0732">Signal</keyword>
<feature type="signal peptide" evidence="8">
    <location>
        <begin position="1"/>
        <end position="26"/>
    </location>
</feature>
<comment type="similarity">
    <text evidence="4">In the C-terminal section; belongs to the pectinesterase family.</text>
</comment>
<sequence>MWSSAAASRLISTTLMFVTAIAAAAAVTAPASHSQGDALEAVRHQIGSARNWVEQAKTAALAEVAGALGDCGKLYGEAEWMLEPLLGRGNISYSRDDAITWLSAALANHRSCVDGLAESGLTITAPDLTSSFAKALASYANPSAASTPSKAVSTGDQNSSIFENGGVLLTSWTATTSKADMVVAKDGSGTHRSIEEAVAAAAAARAGRHKHRLVIYVKAGVYEERVEIPRHLRNLMMVGDGIDRTIVTGSRNVPDGSTTYNSATFGEYVF</sequence>
<comment type="caution">
    <text evidence="11">The sequence shown here is derived from an EMBL/GenBank/DDBJ whole genome shotgun (WGS) entry which is preliminary data.</text>
</comment>
<keyword evidence="5" id="KW-0964">Secreted</keyword>
<dbReference type="Gene3D" id="2.160.20.10">
    <property type="entry name" value="Single-stranded right-handed beta-helix, Pectin lyase-like"/>
    <property type="match status" value="1"/>
</dbReference>
<keyword evidence="5" id="KW-0134">Cell wall</keyword>
<reference evidence="11" key="1">
    <citation type="submission" date="2022-08" db="EMBL/GenBank/DDBJ databases">
        <authorList>
            <person name="Gutierrez-Valencia J."/>
        </authorList>
    </citation>
    <scope>NUCLEOTIDE SEQUENCE</scope>
</reference>
<dbReference type="InterPro" id="IPR006501">
    <property type="entry name" value="Pectinesterase_inhib_dom"/>
</dbReference>
<dbReference type="Proteomes" id="UP001154282">
    <property type="component" value="Unassembled WGS sequence"/>
</dbReference>
<evidence type="ECO:0000313" key="11">
    <source>
        <dbReference type="EMBL" id="CAI0383286.1"/>
    </source>
</evidence>
<evidence type="ECO:0000259" key="9">
    <source>
        <dbReference type="Pfam" id="PF01095"/>
    </source>
</evidence>
<dbReference type="PANTHER" id="PTHR31707">
    <property type="entry name" value="PECTINESTERASE"/>
    <property type="match status" value="1"/>
</dbReference>